<protein>
    <submittedName>
        <fullName evidence="1">Nucleolar protein 58</fullName>
    </submittedName>
</protein>
<dbReference type="Proteomes" id="UP001150603">
    <property type="component" value="Unassembled WGS sequence"/>
</dbReference>
<keyword evidence="2" id="KW-1185">Reference proteome</keyword>
<proteinExistence type="predicted"/>
<evidence type="ECO:0000313" key="2">
    <source>
        <dbReference type="Proteomes" id="UP001150603"/>
    </source>
</evidence>
<dbReference type="EMBL" id="JANBPW010001464">
    <property type="protein sequence ID" value="KAJ1944418.1"/>
    <property type="molecule type" value="Genomic_DNA"/>
</dbReference>
<organism evidence="1 2">
    <name type="scientific">Linderina macrospora</name>
    <dbReference type="NCBI Taxonomy" id="4868"/>
    <lineage>
        <taxon>Eukaryota</taxon>
        <taxon>Fungi</taxon>
        <taxon>Fungi incertae sedis</taxon>
        <taxon>Zoopagomycota</taxon>
        <taxon>Kickxellomycotina</taxon>
        <taxon>Kickxellomycetes</taxon>
        <taxon>Kickxellales</taxon>
        <taxon>Kickxellaceae</taxon>
        <taxon>Linderina</taxon>
    </lineage>
</organism>
<evidence type="ECO:0000313" key="1">
    <source>
        <dbReference type="EMBL" id="KAJ1944418.1"/>
    </source>
</evidence>
<sequence>MLVLYETAAGYALFKLLDDSKLAKADDLYKDFASPVSANKAVKLHAFHKFENTVDALSAVTAL</sequence>
<comment type="caution">
    <text evidence="1">The sequence shown here is derived from an EMBL/GenBank/DDBJ whole genome shotgun (WGS) entry which is preliminary data.</text>
</comment>
<name>A0ACC1JAX9_9FUNG</name>
<accession>A0ACC1JAX9</accession>
<feature type="non-terminal residue" evidence="1">
    <location>
        <position position="63"/>
    </location>
</feature>
<reference evidence="1" key="1">
    <citation type="submission" date="2022-07" db="EMBL/GenBank/DDBJ databases">
        <title>Phylogenomic reconstructions and comparative analyses of Kickxellomycotina fungi.</title>
        <authorList>
            <person name="Reynolds N.K."/>
            <person name="Stajich J.E."/>
            <person name="Barry K."/>
            <person name="Grigoriev I.V."/>
            <person name="Crous P."/>
            <person name="Smith M.E."/>
        </authorList>
    </citation>
    <scope>NUCLEOTIDE SEQUENCE</scope>
    <source>
        <strain evidence="1">NRRL 5244</strain>
    </source>
</reference>
<gene>
    <name evidence="1" type="primary">NOP58_1</name>
    <name evidence="1" type="ORF">FBU59_002606</name>
</gene>